<dbReference type="InterPro" id="IPR016166">
    <property type="entry name" value="FAD-bd_PCMH"/>
</dbReference>
<evidence type="ECO:0000259" key="2">
    <source>
        <dbReference type="PROSITE" id="PS51387"/>
    </source>
</evidence>
<accession>A0A5E7VVN8</accession>
<proteinExistence type="predicted"/>
<dbReference type="PANTHER" id="PTHR43762">
    <property type="entry name" value="L-GULONOLACTONE OXIDASE"/>
    <property type="match status" value="1"/>
</dbReference>
<sequence>MRSLDRFIEVDWERGTVRAEAGATLSEILAVSIPQGWFLSVTPGTQFVTLGGAIANDVHGKNHHLRGTFGNHVRSFGLLRHNQGLLTCSLTENFELYAASIGGLGLTGVILWAEIQLIPIRSSQIDTTVVRFGNLAEFFSLSAELDHQHEYSVAWIDCLAKGSEIGRGVFFVGEHARYGSLDKNQRSKRSVPLTPPVSLINNVSLRTFNAAYWNAHPSERTLKRGNYEPFFYPLDRILHWNRIYGRKGFQQYQCVIPDAVAEVVARELLLAISNSGQGSFLAVLKRCGGIPSPGLLSFPLAGPSLALDFPQKADLVPLFSRLDAIVREAGGRLYPAKDAHMSGNDFRQAYPAWEQLEALRDPSLMSRFWKRVTV</sequence>
<gene>
    <name evidence="3" type="primary">dprE1</name>
    <name evidence="3" type="ORF">PS928_06808</name>
</gene>
<dbReference type="AlphaFoldDB" id="A0A5E7VVN8"/>
<reference evidence="3 4" key="1">
    <citation type="submission" date="2019-09" db="EMBL/GenBank/DDBJ databases">
        <authorList>
            <person name="Chandra G."/>
            <person name="Truman W A."/>
        </authorList>
    </citation>
    <scope>NUCLEOTIDE SEQUENCE [LARGE SCALE GENOMIC DNA]</scope>
    <source>
        <strain evidence="3">PS928</strain>
    </source>
</reference>
<name>A0A5E7VVN8_PSEFL</name>
<dbReference type="EMBL" id="CABVJF010000061">
    <property type="protein sequence ID" value="VVQ26640.1"/>
    <property type="molecule type" value="Genomic_DNA"/>
</dbReference>
<feature type="domain" description="FAD-binding PCMH-type" evidence="2">
    <location>
        <begin position="1"/>
        <end position="120"/>
    </location>
</feature>
<dbReference type="InterPro" id="IPR006094">
    <property type="entry name" value="Oxid_FAD_bind_N"/>
</dbReference>
<dbReference type="PROSITE" id="PS51387">
    <property type="entry name" value="FAD_PCMH"/>
    <property type="match status" value="1"/>
</dbReference>
<dbReference type="Proteomes" id="UP000381378">
    <property type="component" value="Unassembled WGS sequence"/>
</dbReference>
<dbReference type="InterPro" id="IPR016169">
    <property type="entry name" value="FAD-bd_PCMH_sub2"/>
</dbReference>
<dbReference type="InterPro" id="IPR036318">
    <property type="entry name" value="FAD-bd_PCMH-like_sf"/>
</dbReference>
<dbReference type="SUPFAM" id="SSF56176">
    <property type="entry name" value="FAD-binding/transporter-associated domain-like"/>
    <property type="match status" value="1"/>
</dbReference>
<dbReference type="GO" id="GO:0016899">
    <property type="term" value="F:oxidoreductase activity, acting on the CH-OH group of donors, oxygen as acceptor"/>
    <property type="evidence" value="ECO:0007669"/>
    <property type="project" value="InterPro"/>
</dbReference>
<keyword evidence="1" id="KW-0285">Flavoprotein</keyword>
<dbReference type="EC" id="1.1.98.3" evidence="3"/>
<keyword evidence="1" id="KW-0274">FAD</keyword>
<protein>
    <submittedName>
        <fullName evidence="3">Decaprenylphosphoryl-beta-D-ribose oxidase</fullName>
        <ecNumber evidence="3">1.1.98.3</ecNumber>
    </submittedName>
</protein>
<dbReference type="Pfam" id="PF01565">
    <property type="entry name" value="FAD_binding_4"/>
    <property type="match status" value="1"/>
</dbReference>
<evidence type="ECO:0000313" key="4">
    <source>
        <dbReference type="Proteomes" id="UP000381378"/>
    </source>
</evidence>
<keyword evidence="3" id="KW-0560">Oxidoreductase</keyword>
<dbReference type="InterPro" id="IPR010031">
    <property type="entry name" value="FAD_lactone_oxidase-like"/>
</dbReference>
<evidence type="ECO:0000313" key="3">
    <source>
        <dbReference type="EMBL" id="VVQ26640.1"/>
    </source>
</evidence>
<dbReference type="Gene3D" id="3.30.465.10">
    <property type="match status" value="1"/>
</dbReference>
<dbReference type="GO" id="GO:0071949">
    <property type="term" value="F:FAD binding"/>
    <property type="evidence" value="ECO:0007669"/>
    <property type="project" value="InterPro"/>
</dbReference>
<organism evidence="3 4">
    <name type="scientific">Pseudomonas fluorescens</name>
    <dbReference type="NCBI Taxonomy" id="294"/>
    <lineage>
        <taxon>Bacteria</taxon>
        <taxon>Pseudomonadati</taxon>
        <taxon>Pseudomonadota</taxon>
        <taxon>Gammaproteobacteria</taxon>
        <taxon>Pseudomonadales</taxon>
        <taxon>Pseudomonadaceae</taxon>
        <taxon>Pseudomonas</taxon>
    </lineage>
</organism>
<dbReference type="PANTHER" id="PTHR43762:SF1">
    <property type="entry name" value="D-ARABINONO-1,4-LACTONE OXIDASE"/>
    <property type="match status" value="1"/>
</dbReference>
<evidence type="ECO:0000256" key="1">
    <source>
        <dbReference type="ARBA" id="ARBA00022827"/>
    </source>
</evidence>